<dbReference type="EMBL" id="DUZY01000369">
    <property type="protein sequence ID" value="DAD49725.1"/>
    <property type="molecule type" value="Genomic_DNA"/>
</dbReference>
<dbReference type="EMBL" id="DUZY01000365">
    <property type="protein sequence ID" value="DAD49713.1"/>
    <property type="molecule type" value="Genomic_DNA"/>
</dbReference>
<dbReference type="AlphaFoldDB" id="A0A822ZXG8"/>
<name>A0A822ZXG8_NELNU</name>
<sequence length="24" mass="2875">MSGSYLCRARPDRSQDDSNYYYIN</sequence>
<keyword evidence="6" id="KW-1185">Reference proteome</keyword>
<reference evidence="3 6" key="1">
    <citation type="journal article" date="2020" name="Mol. Biol. Evol.">
        <title>Distinct Expression and Methylation Patterns for Genes with Different Fates following a Single Whole-Genome Duplication in Flowering Plants.</title>
        <authorList>
            <person name="Shi T."/>
            <person name="Rahmani R.S."/>
            <person name="Gugger P.F."/>
            <person name="Wang M."/>
            <person name="Li H."/>
            <person name="Zhang Y."/>
            <person name="Li Z."/>
            <person name="Wang Q."/>
            <person name="Van de Peer Y."/>
            <person name="Marchal K."/>
            <person name="Chen J."/>
        </authorList>
    </citation>
    <scope>NUCLEOTIDE SEQUENCE [LARGE SCALE GENOMIC DNA]</scope>
    <source>
        <tissue evidence="3">Leaf</tissue>
    </source>
</reference>
<evidence type="ECO:0000313" key="3">
    <source>
        <dbReference type="EMBL" id="DAD49713.1"/>
    </source>
</evidence>
<dbReference type="EMBL" id="DUZY01000373">
    <property type="protein sequence ID" value="DAD49737.1"/>
    <property type="molecule type" value="Genomic_DNA"/>
</dbReference>
<evidence type="ECO:0000256" key="1">
    <source>
        <dbReference type="SAM" id="MobiDB-lite"/>
    </source>
</evidence>
<gene>
    <name evidence="3" type="ORF">HUJ06_000075</name>
    <name evidence="4" type="ORF">HUJ06_000155</name>
    <name evidence="5" type="ORF">HUJ06_000215</name>
    <name evidence="2" type="ORF">HUJ06_031947</name>
</gene>
<evidence type="ECO:0000313" key="6">
    <source>
        <dbReference type="Proteomes" id="UP000607653"/>
    </source>
</evidence>
<dbReference type="Proteomes" id="UP000607653">
    <property type="component" value="Unassembled WGS sequence"/>
</dbReference>
<evidence type="ECO:0000313" key="5">
    <source>
        <dbReference type="EMBL" id="DAD49737.1"/>
    </source>
</evidence>
<feature type="region of interest" description="Disordered" evidence="1">
    <location>
        <begin position="1"/>
        <end position="24"/>
    </location>
</feature>
<organism evidence="3 6">
    <name type="scientific">Nelumbo nucifera</name>
    <name type="common">Sacred lotus</name>
    <dbReference type="NCBI Taxonomy" id="4432"/>
    <lineage>
        <taxon>Eukaryota</taxon>
        <taxon>Viridiplantae</taxon>
        <taxon>Streptophyta</taxon>
        <taxon>Embryophyta</taxon>
        <taxon>Tracheophyta</taxon>
        <taxon>Spermatophyta</taxon>
        <taxon>Magnoliopsida</taxon>
        <taxon>Proteales</taxon>
        <taxon>Nelumbonaceae</taxon>
        <taxon>Nelumbo</taxon>
    </lineage>
</organism>
<evidence type="ECO:0000313" key="4">
    <source>
        <dbReference type="EMBL" id="DAD49725.1"/>
    </source>
</evidence>
<proteinExistence type="predicted"/>
<evidence type="ECO:0000313" key="2">
    <source>
        <dbReference type="EMBL" id="DAD49280.1"/>
    </source>
</evidence>
<dbReference type="EMBL" id="DUZY01000012">
    <property type="protein sequence ID" value="DAD49280.1"/>
    <property type="molecule type" value="Genomic_DNA"/>
</dbReference>
<accession>A0A822ZXG8</accession>
<comment type="caution">
    <text evidence="3">The sequence shown here is derived from an EMBL/GenBank/DDBJ whole genome shotgun (WGS) entry which is preliminary data.</text>
</comment>
<protein>
    <submittedName>
        <fullName evidence="3">Uncharacterized protein</fullName>
    </submittedName>
</protein>